<dbReference type="EMBL" id="AZHE01000001">
    <property type="protein sequence ID" value="KHO01709.1"/>
    <property type="molecule type" value="Genomic_DNA"/>
</dbReference>
<dbReference type="STRING" id="1081103.A0A0B2X5Q1"/>
<dbReference type="InterPro" id="IPR021858">
    <property type="entry name" value="Fun_TF"/>
</dbReference>
<dbReference type="RefSeq" id="XP_040682774.1">
    <property type="nucleotide sequence ID" value="XM_040819509.1"/>
</dbReference>
<reference evidence="3 4" key="1">
    <citation type="journal article" date="2014" name="Proc. Natl. Acad. Sci. U.S.A.">
        <title>Trajectory and genomic determinants of fungal-pathogen speciation and host adaptation.</title>
        <authorList>
            <person name="Hu X."/>
            <person name="Xiao G."/>
            <person name="Zheng P."/>
            <person name="Shang Y."/>
            <person name="Su Y."/>
            <person name="Zhang X."/>
            <person name="Liu X."/>
            <person name="Zhan S."/>
            <person name="St Leger R.J."/>
            <person name="Wang C."/>
        </authorList>
    </citation>
    <scope>NUCLEOTIDE SEQUENCE [LARGE SCALE GENOMIC DNA]</scope>
    <source>
        <strain evidence="3 4">ARSEF 1941</strain>
    </source>
</reference>
<evidence type="ECO:0000256" key="1">
    <source>
        <dbReference type="ARBA" id="ARBA00023242"/>
    </source>
</evidence>
<dbReference type="AlphaFoldDB" id="A0A0B2X5Q1"/>
<keyword evidence="1" id="KW-0539">Nucleus</keyword>
<accession>A0A0B2X5Q1</accession>
<gene>
    <name evidence="3" type="ORF">MAM_00710</name>
</gene>
<sequence length="764" mass="86469">MSDSLDFEDDRLAKRVRFIPSPELHDSRETEASCERQQRQQQQRGHPPRTLPLPLPLPLGDEQQQGQHVSHAPPECYATAASSWPDEPVFDPTWKWPESATTPSFQSTAYRASPAVVAPLCPPPVSSSAPSGSINHGRRLPQCSHPRCDDTFQSPFRDCIGTFGLYKSQFFSRPLDGKVNGYIKFSWPKDKHGKQRPTRRTNSSHDTTRVFEMDGPTEGNDELTSQSSTALIGPSSAPSRGGEDVIELAVDLSSFYDLPSTQTIASHAPVGSHSLADLSNAFSQVAHMGAPKLLPSQYGYDAKMDDTDRRFWMFCEYNAISGKRWVKSQRADEQIRDIRNWCPGRSVLDDTNLWLKDFAQMHKSVGVRSAIQSLAGIYIYDYLPLESIRNRVNQRFSDAEKRFSQLLNDPATAKDEALANELITIAVILSMQDIVLTERRLKNPFSPRWLQGFRQGEQFLEATDHGSRFWKSSNVQSSSLRNSQSIIVGRAVILAQPMTSLPPPHEFDAEKEASRFGWLLYGIERDMYQIHGGCGFSKKLLHTLNQVTYCAARLQQEPETPIVPMTADYLHSELLHMRQWSPESKSWEAANSGPSVIEWVRSVPEGYQIDTNALMTDVTAEAWRFTAIIHLQCRVMRLPRNHPDVISNLDDLAKCITIMPTSGSQFTAQAPLFPVFLLGMLATRQEHKAVSKTWFDEVLQTPVRSSVPPLHTALLHIWEWIDKEIPVLFEPLLHTNQPIYLRQPWWEQLVTLVQQQEQEVLCLT</sequence>
<comment type="caution">
    <text evidence="3">The sequence shown here is derived from an EMBL/GenBank/DDBJ whole genome shotgun (WGS) entry which is preliminary data.</text>
</comment>
<evidence type="ECO:0000313" key="3">
    <source>
        <dbReference type="EMBL" id="KHO01709.1"/>
    </source>
</evidence>
<dbReference type="GeneID" id="63735165"/>
<feature type="region of interest" description="Disordered" evidence="2">
    <location>
        <begin position="18"/>
        <end position="72"/>
    </location>
</feature>
<protein>
    <recommendedName>
        <fullName evidence="5">Transcription factor domain-containing protein</fullName>
    </recommendedName>
</protein>
<dbReference type="Proteomes" id="UP000030816">
    <property type="component" value="Unassembled WGS sequence"/>
</dbReference>
<keyword evidence="4" id="KW-1185">Reference proteome</keyword>
<dbReference type="HOGENOM" id="CLU_016172_1_0_1"/>
<dbReference type="OrthoDB" id="3597252at2759"/>
<proteinExistence type="predicted"/>
<organism evidence="3 4">
    <name type="scientific">Metarhizium album (strain ARSEF 1941)</name>
    <dbReference type="NCBI Taxonomy" id="1081103"/>
    <lineage>
        <taxon>Eukaryota</taxon>
        <taxon>Fungi</taxon>
        <taxon>Dikarya</taxon>
        <taxon>Ascomycota</taxon>
        <taxon>Pezizomycotina</taxon>
        <taxon>Sordariomycetes</taxon>
        <taxon>Hypocreomycetidae</taxon>
        <taxon>Hypocreales</taxon>
        <taxon>Clavicipitaceae</taxon>
        <taxon>Metarhizium</taxon>
    </lineage>
</organism>
<feature type="region of interest" description="Disordered" evidence="2">
    <location>
        <begin position="188"/>
        <end position="239"/>
    </location>
</feature>
<evidence type="ECO:0000313" key="4">
    <source>
        <dbReference type="Proteomes" id="UP000030816"/>
    </source>
</evidence>
<feature type="compositionally biased region" description="Basic and acidic residues" evidence="2">
    <location>
        <begin position="23"/>
        <end position="38"/>
    </location>
</feature>
<name>A0A0B2X5Q1_METAS</name>
<evidence type="ECO:0008006" key="5">
    <source>
        <dbReference type="Google" id="ProtNLM"/>
    </source>
</evidence>
<dbReference type="Pfam" id="PF11951">
    <property type="entry name" value="Fungal_trans_2"/>
    <property type="match status" value="1"/>
</dbReference>
<evidence type="ECO:0000256" key="2">
    <source>
        <dbReference type="SAM" id="MobiDB-lite"/>
    </source>
</evidence>